<dbReference type="GO" id="GO:0046872">
    <property type="term" value="F:metal ion binding"/>
    <property type="evidence" value="ECO:0007669"/>
    <property type="project" value="UniProtKB-KW"/>
</dbReference>
<comment type="caution">
    <text evidence="6">The sequence shown here is derived from an EMBL/GenBank/DDBJ whole genome shotgun (WGS) entry which is preliminary data.</text>
</comment>
<evidence type="ECO:0000256" key="4">
    <source>
        <dbReference type="ARBA" id="ARBA00022801"/>
    </source>
</evidence>
<dbReference type="InterPro" id="IPR050891">
    <property type="entry name" value="TatD-type_Hydrolase"/>
</dbReference>
<dbReference type="SUPFAM" id="SSF51556">
    <property type="entry name" value="Metallo-dependent hydrolases"/>
    <property type="match status" value="1"/>
</dbReference>
<dbReference type="Gene3D" id="3.20.20.140">
    <property type="entry name" value="Metal-dependent hydrolases"/>
    <property type="match status" value="1"/>
</dbReference>
<dbReference type="GO" id="GO:0004518">
    <property type="term" value="F:nuclease activity"/>
    <property type="evidence" value="ECO:0007669"/>
    <property type="project" value="UniProtKB-KW"/>
</dbReference>
<dbReference type="Proteomes" id="UP001530315">
    <property type="component" value="Unassembled WGS sequence"/>
</dbReference>
<feature type="region of interest" description="Disordered" evidence="5">
    <location>
        <begin position="129"/>
        <end position="148"/>
    </location>
</feature>
<evidence type="ECO:0000313" key="6">
    <source>
        <dbReference type="EMBL" id="KAL3797456.1"/>
    </source>
</evidence>
<proteinExistence type="inferred from homology"/>
<organism evidence="6 7">
    <name type="scientific">Stephanodiscus triporus</name>
    <dbReference type="NCBI Taxonomy" id="2934178"/>
    <lineage>
        <taxon>Eukaryota</taxon>
        <taxon>Sar</taxon>
        <taxon>Stramenopiles</taxon>
        <taxon>Ochrophyta</taxon>
        <taxon>Bacillariophyta</taxon>
        <taxon>Coscinodiscophyceae</taxon>
        <taxon>Thalassiosirophycidae</taxon>
        <taxon>Stephanodiscales</taxon>
        <taxon>Stephanodiscaceae</taxon>
        <taxon>Stephanodiscus</taxon>
    </lineage>
</organism>
<gene>
    <name evidence="6" type="ORF">ACHAW5_004475</name>
</gene>
<keyword evidence="2" id="KW-0540">Nuclease</keyword>
<evidence type="ECO:0000313" key="7">
    <source>
        <dbReference type="Proteomes" id="UP001530315"/>
    </source>
</evidence>
<comment type="similarity">
    <text evidence="1">Belongs to the metallo-dependent hydrolases superfamily. TatD-type hydrolase family.</text>
</comment>
<evidence type="ECO:0000256" key="3">
    <source>
        <dbReference type="ARBA" id="ARBA00022723"/>
    </source>
</evidence>
<dbReference type="InterPro" id="IPR032466">
    <property type="entry name" value="Metal_Hydrolase"/>
</dbReference>
<accession>A0ABD3QC50</accession>
<keyword evidence="3" id="KW-0479">Metal-binding</keyword>
<name>A0ABD3QC50_9STRA</name>
<dbReference type="PANTHER" id="PTHR10060">
    <property type="entry name" value="TATD FAMILY DEOXYRIBONUCLEASE"/>
    <property type="match status" value="1"/>
</dbReference>
<dbReference type="CDD" id="cd01310">
    <property type="entry name" value="TatD_DNAse"/>
    <property type="match status" value="1"/>
</dbReference>
<dbReference type="GO" id="GO:0016787">
    <property type="term" value="F:hydrolase activity"/>
    <property type="evidence" value="ECO:0007669"/>
    <property type="project" value="UniProtKB-KW"/>
</dbReference>
<dbReference type="PANTHER" id="PTHR10060:SF15">
    <property type="entry name" value="DEOXYRIBONUCLEASE TATDN1"/>
    <property type="match status" value="1"/>
</dbReference>
<protein>
    <submittedName>
        <fullName evidence="6">Uncharacterized protein</fullName>
    </submittedName>
</protein>
<reference evidence="6 7" key="1">
    <citation type="submission" date="2024-10" db="EMBL/GenBank/DDBJ databases">
        <title>Updated reference genomes for cyclostephanoid diatoms.</title>
        <authorList>
            <person name="Roberts W.R."/>
            <person name="Alverson A.J."/>
        </authorList>
    </citation>
    <scope>NUCLEOTIDE SEQUENCE [LARGE SCALE GENOMIC DNA]</scope>
    <source>
        <strain evidence="6 7">AJA276-08</strain>
    </source>
</reference>
<evidence type="ECO:0000256" key="1">
    <source>
        <dbReference type="ARBA" id="ARBA00009275"/>
    </source>
</evidence>
<dbReference type="Pfam" id="PF01026">
    <property type="entry name" value="TatD_DNase"/>
    <property type="match status" value="1"/>
</dbReference>
<sequence length="378" mass="41429">MSSPSASSSSSSSSSSSFEYIDAGANLLDSMYRGTYHSKTFHEPDLDVVMRRAYDTGVRKVIGLAGTIDESERLLDLMSDLDSGATTTTTQDDAGGEDGGASRRVLVFGTVGVHPTRCVEAFAEEGRTTTTTSNYGADGESPSTTSWIPKTEHQTRGVIQRLIDVANRGKESGRVVAIGECGLDYARVQFCSKEVQRIGLLAQLDVARVTDLPLYLHNRESGDDLYDILSGYDAGSRGRGLRGVVHSFDESIEIANKFLSLGLYIGINGCSLKTAENIETMKSLPLDRMILETDCPWCDIRPTHAGWGYVRTSFPTMKEKRYTRELGREYCVKNRTEPCHVAQVAEVVAGVRGIDVEEVVRVCGRNVHDLFGSLERKR</sequence>
<dbReference type="AlphaFoldDB" id="A0ABD3QC50"/>
<keyword evidence="7" id="KW-1185">Reference proteome</keyword>
<evidence type="ECO:0000256" key="2">
    <source>
        <dbReference type="ARBA" id="ARBA00022722"/>
    </source>
</evidence>
<evidence type="ECO:0000256" key="5">
    <source>
        <dbReference type="SAM" id="MobiDB-lite"/>
    </source>
</evidence>
<dbReference type="InterPro" id="IPR001130">
    <property type="entry name" value="TatD-like"/>
</dbReference>
<dbReference type="EMBL" id="JALLAZ020000348">
    <property type="protein sequence ID" value="KAL3797456.1"/>
    <property type="molecule type" value="Genomic_DNA"/>
</dbReference>
<keyword evidence="4" id="KW-0378">Hydrolase</keyword>